<keyword evidence="1" id="KW-0472">Membrane</keyword>
<feature type="transmembrane region" description="Helical" evidence="1">
    <location>
        <begin position="12"/>
        <end position="36"/>
    </location>
</feature>
<dbReference type="AlphaFoldDB" id="A0A834X3N7"/>
<gene>
    <name evidence="2" type="ORF">G2W53_006239</name>
</gene>
<evidence type="ECO:0000313" key="3">
    <source>
        <dbReference type="Proteomes" id="UP000634136"/>
    </source>
</evidence>
<sequence>MRLECKKQFCMLGVWSSSSVVLGFGELGFIPSHYLFTSAATP</sequence>
<organism evidence="2 3">
    <name type="scientific">Senna tora</name>
    <dbReference type="NCBI Taxonomy" id="362788"/>
    <lineage>
        <taxon>Eukaryota</taxon>
        <taxon>Viridiplantae</taxon>
        <taxon>Streptophyta</taxon>
        <taxon>Embryophyta</taxon>
        <taxon>Tracheophyta</taxon>
        <taxon>Spermatophyta</taxon>
        <taxon>Magnoliopsida</taxon>
        <taxon>eudicotyledons</taxon>
        <taxon>Gunneridae</taxon>
        <taxon>Pentapetalae</taxon>
        <taxon>rosids</taxon>
        <taxon>fabids</taxon>
        <taxon>Fabales</taxon>
        <taxon>Fabaceae</taxon>
        <taxon>Caesalpinioideae</taxon>
        <taxon>Cassia clade</taxon>
        <taxon>Senna</taxon>
    </lineage>
</organism>
<accession>A0A834X3N7</accession>
<proteinExistence type="predicted"/>
<dbReference type="EMBL" id="JAAIUW010000003">
    <property type="protein sequence ID" value="KAF7837757.1"/>
    <property type="molecule type" value="Genomic_DNA"/>
</dbReference>
<keyword evidence="1" id="KW-1133">Transmembrane helix</keyword>
<name>A0A834X3N7_9FABA</name>
<evidence type="ECO:0000313" key="2">
    <source>
        <dbReference type="EMBL" id="KAF7837757.1"/>
    </source>
</evidence>
<protein>
    <submittedName>
        <fullName evidence="2">Uncharacterized protein</fullName>
    </submittedName>
</protein>
<reference evidence="2" key="1">
    <citation type="submission" date="2020-09" db="EMBL/GenBank/DDBJ databases">
        <title>Genome-Enabled Discovery of Anthraquinone Biosynthesis in Senna tora.</title>
        <authorList>
            <person name="Kang S.-H."/>
            <person name="Pandey R.P."/>
            <person name="Lee C.-M."/>
            <person name="Sim J.-S."/>
            <person name="Jeong J.-T."/>
            <person name="Choi B.-S."/>
            <person name="Jung M."/>
            <person name="Ginzburg D."/>
            <person name="Zhao K."/>
            <person name="Won S.Y."/>
            <person name="Oh T.-J."/>
            <person name="Yu Y."/>
            <person name="Kim N.-H."/>
            <person name="Lee O.R."/>
            <person name="Lee T.-H."/>
            <person name="Bashyal P."/>
            <person name="Kim T.-S."/>
            <person name="Lee W.-H."/>
            <person name="Kawkins C."/>
            <person name="Kim C.-K."/>
            <person name="Kim J.S."/>
            <person name="Ahn B.O."/>
            <person name="Rhee S.Y."/>
            <person name="Sohng J.K."/>
        </authorList>
    </citation>
    <scope>NUCLEOTIDE SEQUENCE</scope>
    <source>
        <tissue evidence="2">Leaf</tissue>
    </source>
</reference>
<comment type="caution">
    <text evidence="2">The sequence shown here is derived from an EMBL/GenBank/DDBJ whole genome shotgun (WGS) entry which is preliminary data.</text>
</comment>
<keyword evidence="3" id="KW-1185">Reference proteome</keyword>
<evidence type="ECO:0000256" key="1">
    <source>
        <dbReference type="SAM" id="Phobius"/>
    </source>
</evidence>
<dbReference type="Proteomes" id="UP000634136">
    <property type="component" value="Unassembled WGS sequence"/>
</dbReference>
<keyword evidence="1" id="KW-0812">Transmembrane</keyword>